<sequence>LRLQCNGVHSVAPPGICFPSTTIPSGGVIRGPLIAAGAWMRSVSWITASRNSSFFRSAIANSPGRVFPCTVAMLSYRRRRKFASRARKKKAWARAQAMVSLALSRGNRFRVVIHDVDVVKRLWLLGIEVIEEILHHVMRIIRLGLPNNPSAQRHNLISQTVMSNSQKSSRPPASPPTLQTLLSYRASAAS</sequence>
<keyword evidence="2" id="KW-1185">Reference proteome</keyword>
<dbReference type="EMBL" id="LFIW01001595">
    <property type="protein sequence ID" value="KZL81732.1"/>
    <property type="molecule type" value="Genomic_DNA"/>
</dbReference>
<comment type="caution">
    <text evidence="1">The sequence shown here is derived from an EMBL/GenBank/DDBJ whole genome shotgun (WGS) entry which is preliminary data.</text>
</comment>
<protein>
    <submittedName>
        <fullName evidence="1">Uncharacterized protein</fullName>
    </submittedName>
</protein>
<dbReference type="Proteomes" id="UP000076584">
    <property type="component" value="Unassembled WGS sequence"/>
</dbReference>
<dbReference type="AlphaFoldDB" id="A0A167BTT6"/>
<feature type="non-terminal residue" evidence="1">
    <location>
        <position position="1"/>
    </location>
</feature>
<proteinExistence type="predicted"/>
<name>A0A167BTT6_COLIC</name>
<organism evidence="1 2">
    <name type="scientific">Colletotrichum incanum</name>
    <name type="common">Soybean anthracnose fungus</name>
    <dbReference type="NCBI Taxonomy" id="1573173"/>
    <lineage>
        <taxon>Eukaryota</taxon>
        <taxon>Fungi</taxon>
        <taxon>Dikarya</taxon>
        <taxon>Ascomycota</taxon>
        <taxon>Pezizomycotina</taxon>
        <taxon>Sordariomycetes</taxon>
        <taxon>Hypocreomycetidae</taxon>
        <taxon>Glomerellales</taxon>
        <taxon>Glomerellaceae</taxon>
        <taxon>Colletotrichum</taxon>
        <taxon>Colletotrichum spaethianum species complex</taxon>
    </lineage>
</organism>
<gene>
    <name evidence="1" type="ORF">CI238_10816</name>
</gene>
<evidence type="ECO:0000313" key="1">
    <source>
        <dbReference type="EMBL" id="KZL81732.1"/>
    </source>
</evidence>
<accession>A0A167BTT6</accession>
<reference evidence="1 2" key="1">
    <citation type="submission" date="2015-06" db="EMBL/GenBank/DDBJ databases">
        <title>Survival trade-offs in plant roots during colonization by closely related pathogenic and mutualistic fungi.</title>
        <authorList>
            <person name="Hacquard S."/>
            <person name="Kracher B."/>
            <person name="Hiruma K."/>
            <person name="Weinman A."/>
            <person name="Muench P."/>
            <person name="Garrido Oter R."/>
            <person name="Ver Loren van Themaat E."/>
            <person name="Dallerey J.-F."/>
            <person name="Damm U."/>
            <person name="Henrissat B."/>
            <person name="Lespinet O."/>
            <person name="Thon M."/>
            <person name="Kemen E."/>
            <person name="McHardy A.C."/>
            <person name="Schulze-Lefert P."/>
            <person name="O'Connell R.J."/>
        </authorList>
    </citation>
    <scope>NUCLEOTIDE SEQUENCE [LARGE SCALE GENOMIC DNA]</scope>
    <source>
        <strain evidence="1 2">MAFF 238704</strain>
    </source>
</reference>
<evidence type="ECO:0000313" key="2">
    <source>
        <dbReference type="Proteomes" id="UP000076584"/>
    </source>
</evidence>